<dbReference type="GO" id="GO:0016567">
    <property type="term" value="P:protein ubiquitination"/>
    <property type="evidence" value="ECO:0007669"/>
    <property type="project" value="TreeGrafter"/>
</dbReference>
<evidence type="ECO:0000256" key="3">
    <source>
        <dbReference type="ARBA" id="ARBA00022989"/>
    </source>
</evidence>
<comment type="subcellular location">
    <subcellularLocation>
        <location evidence="1">Membrane</location>
        <topology evidence="1">Multi-pass membrane protein</topology>
    </subcellularLocation>
</comment>
<feature type="transmembrane region" description="Helical" evidence="6">
    <location>
        <begin position="452"/>
        <end position="471"/>
    </location>
</feature>
<dbReference type="PANTHER" id="PTHR14255:SF3">
    <property type="entry name" value="SULFITE EXPORTER TAUE_SAFE FAMILY PROTEIN 5-RELATED"/>
    <property type="match status" value="1"/>
</dbReference>
<protein>
    <recommendedName>
        <fullName evidence="9">Sulfite exporter TauE/SafE</fullName>
    </recommendedName>
</protein>
<evidence type="ECO:0000256" key="1">
    <source>
        <dbReference type="ARBA" id="ARBA00004141"/>
    </source>
</evidence>
<evidence type="ECO:0000256" key="2">
    <source>
        <dbReference type="ARBA" id="ARBA00022692"/>
    </source>
</evidence>
<keyword evidence="4 6" id="KW-0472">Membrane</keyword>
<gene>
    <name evidence="7" type="ORF">CAOG_005536</name>
</gene>
<dbReference type="Proteomes" id="UP000008743">
    <property type="component" value="Unassembled WGS sequence"/>
</dbReference>
<accession>A0A0D2UIN8</accession>
<evidence type="ECO:0000256" key="5">
    <source>
        <dbReference type="SAM" id="MobiDB-lite"/>
    </source>
</evidence>
<feature type="transmembrane region" description="Helical" evidence="6">
    <location>
        <begin position="501"/>
        <end position="529"/>
    </location>
</feature>
<dbReference type="InterPro" id="IPR002781">
    <property type="entry name" value="TM_pro_TauE-like"/>
</dbReference>
<dbReference type="PhylomeDB" id="A0A0D2UIN8"/>
<keyword evidence="2 6" id="KW-0812">Transmembrane</keyword>
<feature type="region of interest" description="Disordered" evidence="5">
    <location>
        <begin position="347"/>
        <end position="367"/>
    </location>
</feature>
<feature type="transmembrane region" description="Helical" evidence="6">
    <location>
        <begin position="47"/>
        <end position="67"/>
    </location>
</feature>
<dbReference type="EMBL" id="KE346368">
    <property type="protein sequence ID" value="KJE95006.1"/>
    <property type="molecule type" value="Genomic_DNA"/>
</dbReference>
<sequence>MTRGDKPSHRFRRRPTAGDQPLTTHSNARRRRSITNISSISMMLSKYGGMATMLMAMLTTLSVVTAMGPLRVAALSSNGAHPAADAAALGPAGVVQTIHDAAGDVVAGQHEWLRPRLLADNTAPLAATSSSADNAPSIADSTGDPGEACFLNGTEHECNFEPQLFCQDRDYGAGVGVCTHKSIFSPFAFLDFLLCFLCFFGSSLAVIGGVGGGGLFVPLLMIITHFKADQAVPISSTMITAAAIMSLLFEIRAKRPNGRPVIDYDVSFLLQPVCLAGTTLGVFLNVLLPGWMIILALLVILVYTTTKTMKKGITMYKKESQQRRALANGGTSANVAASAPAAAPLQKLNKRHHKHQDKESLVASTDTSAEQLSVNMDDSDLSDSEDAGRIQLSQPVPSEAELPSKDQVLYQRQLDQELRFPTTQILGMIAMWLIVLACSTIKRFVSKCSAEFWIVAFLPLPIAILVTLWYGRRLRDAFELKQRCGHQFEPTDFVFNRRNTIVYPLLSFGGGLAGGMVGVGGAMVIGPLLLNMAVQTPDPSVTTAISNLLVVFTAASTVIQFVILNTLVYDYALFLSAFTLMASVLSKKVLKPWFDNKGRKSFVVFALVLSISLSGILTAIEGILKVAHVGFVTTLDTETLCN</sequence>
<dbReference type="PANTHER" id="PTHR14255">
    <property type="entry name" value="CEREBLON"/>
    <property type="match status" value="1"/>
</dbReference>
<feature type="region of interest" description="Disordered" evidence="5">
    <location>
        <begin position="1"/>
        <end position="27"/>
    </location>
</feature>
<dbReference type="Pfam" id="PF01925">
    <property type="entry name" value="TauE"/>
    <property type="match status" value="2"/>
</dbReference>
<dbReference type="STRING" id="595528.A0A0D2UIN8"/>
<feature type="transmembrane region" description="Helical" evidence="6">
    <location>
        <begin position="541"/>
        <end position="563"/>
    </location>
</feature>
<evidence type="ECO:0000256" key="6">
    <source>
        <dbReference type="SAM" id="Phobius"/>
    </source>
</evidence>
<dbReference type="InParanoid" id="A0A0D2UIN8"/>
<dbReference type="AlphaFoldDB" id="A0A0D2UIN8"/>
<feature type="transmembrane region" description="Helical" evidence="6">
    <location>
        <begin position="602"/>
        <end position="624"/>
    </location>
</feature>
<evidence type="ECO:0008006" key="9">
    <source>
        <dbReference type="Google" id="ProtNLM"/>
    </source>
</evidence>
<dbReference type="GO" id="GO:0031464">
    <property type="term" value="C:Cul4A-RING E3 ubiquitin ligase complex"/>
    <property type="evidence" value="ECO:0007669"/>
    <property type="project" value="TreeGrafter"/>
</dbReference>
<dbReference type="eggNOG" id="ENOG502QWNB">
    <property type="taxonomic scope" value="Eukaryota"/>
</dbReference>
<evidence type="ECO:0000256" key="4">
    <source>
        <dbReference type="ARBA" id="ARBA00023136"/>
    </source>
</evidence>
<dbReference type="OMA" id="NMVHKIQ"/>
<name>A0A0D2UIN8_CAPO3</name>
<evidence type="ECO:0000313" key="8">
    <source>
        <dbReference type="Proteomes" id="UP000008743"/>
    </source>
</evidence>
<reference evidence="8" key="1">
    <citation type="submission" date="2011-02" db="EMBL/GenBank/DDBJ databases">
        <title>The Genome Sequence of Capsaspora owczarzaki ATCC 30864.</title>
        <authorList>
            <person name="Russ C."/>
            <person name="Cuomo C."/>
            <person name="Burger G."/>
            <person name="Gray M.W."/>
            <person name="Holland P.W.H."/>
            <person name="King N."/>
            <person name="Lang F.B.F."/>
            <person name="Roger A.J."/>
            <person name="Ruiz-Trillo I."/>
            <person name="Young S.K."/>
            <person name="Zeng Q."/>
            <person name="Gargeya S."/>
            <person name="Alvarado L."/>
            <person name="Berlin A."/>
            <person name="Chapman S.B."/>
            <person name="Chen Z."/>
            <person name="Freedman E."/>
            <person name="Gellesch M."/>
            <person name="Goldberg J."/>
            <person name="Griggs A."/>
            <person name="Gujja S."/>
            <person name="Heilman E."/>
            <person name="Heiman D."/>
            <person name="Howarth C."/>
            <person name="Mehta T."/>
            <person name="Neiman D."/>
            <person name="Pearson M."/>
            <person name="Roberts A."/>
            <person name="Saif S."/>
            <person name="Shea T."/>
            <person name="Shenoy N."/>
            <person name="Sisk P."/>
            <person name="Stolte C."/>
            <person name="Sykes S."/>
            <person name="White J."/>
            <person name="Yandava C."/>
            <person name="Haas B."/>
            <person name="Nusbaum C."/>
            <person name="Birren B."/>
        </authorList>
    </citation>
    <scope>NUCLEOTIDE SEQUENCE</scope>
    <source>
        <strain evidence="8">ATCC 30864</strain>
    </source>
</reference>
<feature type="transmembrane region" description="Helical" evidence="6">
    <location>
        <begin position="569"/>
        <end position="590"/>
    </location>
</feature>
<feature type="transmembrane region" description="Helical" evidence="6">
    <location>
        <begin position="261"/>
        <end position="280"/>
    </location>
</feature>
<keyword evidence="8" id="KW-1185">Reference proteome</keyword>
<dbReference type="OrthoDB" id="434519at2759"/>
<dbReference type="RefSeq" id="XP_004346209.1">
    <property type="nucleotide sequence ID" value="XM_004346159.2"/>
</dbReference>
<dbReference type="GO" id="GO:0016020">
    <property type="term" value="C:membrane"/>
    <property type="evidence" value="ECO:0007669"/>
    <property type="project" value="UniProtKB-SubCell"/>
</dbReference>
<feature type="transmembrane region" description="Helical" evidence="6">
    <location>
        <begin position="231"/>
        <end position="249"/>
    </location>
</feature>
<keyword evidence="3 6" id="KW-1133">Transmembrane helix</keyword>
<feature type="transmembrane region" description="Helical" evidence="6">
    <location>
        <begin position="425"/>
        <end position="445"/>
    </location>
</feature>
<evidence type="ECO:0000313" key="7">
    <source>
        <dbReference type="EMBL" id="KJE95006.1"/>
    </source>
</evidence>
<proteinExistence type="predicted"/>
<organism evidence="7 8">
    <name type="scientific">Capsaspora owczarzaki (strain ATCC 30864)</name>
    <dbReference type="NCBI Taxonomy" id="595528"/>
    <lineage>
        <taxon>Eukaryota</taxon>
        <taxon>Filasterea</taxon>
        <taxon>Capsaspora</taxon>
    </lineage>
</organism>